<comment type="caution">
    <text evidence="1">The sequence shown here is derived from an EMBL/GenBank/DDBJ whole genome shotgun (WGS) entry which is preliminary data.</text>
</comment>
<accession>A0ACC1D202</accession>
<evidence type="ECO:0000313" key="2">
    <source>
        <dbReference type="Proteomes" id="UP000824533"/>
    </source>
</evidence>
<dbReference type="EMBL" id="CM034397">
    <property type="protein sequence ID" value="KAJ0177755.1"/>
    <property type="molecule type" value="Genomic_DNA"/>
</dbReference>
<sequence>MNRIDSILVDYDVLQTEIESLSDNPDEQLTERGHSESQFYSAMSLARTMLAPGHAQLRAGSVATGDDTMTSRHQDFVRLPKIDLPHFDGDYQHWLGFRDTYLSLIHNNNSLSDIHKFHYLRAALQGSAALLIQSLDLRKENYAISWQLLSERYDNQKLLVNNHLQALFNLQNIQRENGSLLRNMVDTINKNLRALATLGEPTDHWDTIIIFIMSKKLDNASSRQWEEYRNTLAGNNSPSLQQFLKFLNNRADLLDTVQEQNVQASQSNNTKGFIVTSNNITSTYKNKPNYTKNPMCPMCSDSHFLFACPTFKTLSVDLRIKKVTEARVCKNCLRPGHIDKNCRLSHCKYCQLKHNTLLHKEVGSETRPPPSLENNVALSSNIALPSSNRGLVLLSTALVKVRDIHGHPHAVRLLLDNGSTSNFVTQHLCEKLGLVRRNTSSTVSGINNSLSYTTESCNLTIESYYGDYRLNINCHVLPELTKSLPSTYFDTSILHLPVGIHLADPSCNVPSPIDILVGAEVFWDVLTSNHIDLGKKLPKLHESKLGWLISGCINQLHNKRQLCNFTATQDALLSRFWELDSVSSKHCLSYEERACEQNFIDTTKRADNGQFVVTMPLKDSPEVLGDSYTHAKLRFLSLERRFERDINFKHKYSDFIREYIDLGHMTVNQHKSTTNQPQYYLPHHGVLRELSSTTKLRVVFDASAASTSGKSFNSIQMVGPTVQDDLLSILLRFRQHKFVVTSDIEKMYRAVLIEPSQRSLQQIIFRFDQSDPLKTYTLNTVTYGCASAPYLATKCLVSLADESSDPSVKNAIKNNFYVDDFLYSGPSIESVVNICKGVIHTLQSAKFNLRKWQSNSQEILSSISNIKGDSEKALNLDNTMCKTLGLHWLTESDQLFFFINIDVNIKVTKRNILSIISQVFDPLGLIGPCIVLFKIIIQKLWLNKCDWDDEIPLDIKKEYLSSIKSLSSLNNIKIPRWFSNIHSFSTEIHTFTDASERAYGACVYIRNVGEDGTICVRLLNSKNRVAPIKPTTIPKLELCGALLGTRLCRKVQNSLTIPISRCYFWSDSTIVLGWLSMPSNRLKHFVRNRVNEIQDTTHGQTWSYVPSKDNPADLVSRGAQADLLSSSTLWWSGPTFLQHKEIKFFEHPNIHSNSLPEISLHTHTNTIENTNTILQLINRTSNFIKLIRIFTYIQRFINKCKQNKTQYKNHLTCIELQTSKLKLISIAQQDMFPNEFNILISGKSLHIKNRLASLSPFMDNNHSVIRVGGRLKNSYYSYDIKHPILLCSKHHLTKIIFGMQHKLSLHAGPQLLLAQIRQTYWPLGGRNIARATVHACIRCMKFNVKPVQPIMGNLPMERLHLEYPFLNSGTDYMGPVLMLNRKGRGARLLKCYICIFVCLATKAVHLEVATDLTTEAFIACLNRFVARRGMPQTVYSDNGTNFVGACNQLSSFLKGTSSTLSSEAAMKGICFKFIPAYAPAWGGLWESAVKSVKHHLRRILGLSHLTYEELATCLAQIEAILNSRPLVPLSSDPCDLSYLTPSHFLIGRSLTSIPQADIETNNINSLQRFQRVQKLKQHFWNRFSKEYVSCLQQKTRWRASSGALRVGEMVLVEEPNTPPLLWLVGRIVRVMPGQDGVARMAEIKTKRGLLIRTAHRLCPLNI</sequence>
<gene>
    <name evidence="1" type="ORF">K1T71_006628</name>
</gene>
<name>A0ACC1D202_9NEOP</name>
<proteinExistence type="predicted"/>
<protein>
    <submittedName>
        <fullName evidence="1">Uncharacterized protein</fullName>
    </submittedName>
</protein>
<organism evidence="1 2">
    <name type="scientific">Dendrolimus kikuchii</name>
    <dbReference type="NCBI Taxonomy" id="765133"/>
    <lineage>
        <taxon>Eukaryota</taxon>
        <taxon>Metazoa</taxon>
        <taxon>Ecdysozoa</taxon>
        <taxon>Arthropoda</taxon>
        <taxon>Hexapoda</taxon>
        <taxon>Insecta</taxon>
        <taxon>Pterygota</taxon>
        <taxon>Neoptera</taxon>
        <taxon>Endopterygota</taxon>
        <taxon>Lepidoptera</taxon>
        <taxon>Glossata</taxon>
        <taxon>Ditrysia</taxon>
        <taxon>Bombycoidea</taxon>
        <taxon>Lasiocampidae</taxon>
        <taxon>Dendrolimus</taxon>
    </lineage>
</organism>
<keyword evidence="2" id="KW-1185">Reference proteome</keyword>
<dbReference type="Proteomes" id="UP000824533">
    <property type="component" value="Linkage Group LG11"/>
</dbReference>
<evidence type="ECO:0000313" key="1">
    <source>
        <dbReference type="EMBL" id="KAJ0177755.1"/>
    </source>
</evidence>
<reference evidence="1 2" key="1">
    <citation type="journal article" date="2021" name="Front. Genet.">
        <title>Chromosome-Level Genome Assembly Reveals Significant Gene Expansion in the Toll and IMD Signaling Pathways of Dendrolimus kikuchii.</title>
        <authorList>
            <person name="Zhou J."/>
            <person name="Wu P."/>
            <person name="Xiong Z."/>
            <person name="Liu N."/>
            <person name="Zhao N."/>
            <person name="Ji M."/>
            <person name="Qiu Y."/>
            <person name="Yang B."/>
        </authorList>
    </citation>
    <scope>NUCLEOTIDE SEQUENCE [LARGE SCALE GENOMIC DNA]</scope>
    <source>
        <strain evidence="1">Ann1</strain>
    </source>
</reference>